<feature type="coiled-coil region" evidence="1">
    <location>
        <begin position="860"/>
        <end position="926"/>
    </location>
</feature>
<feature type="compositionally biased region" description="Polar residues" evidence="2">
    <location>
        <begin position="1906"/>
        <end position="1926"/>
    </location>
</feature>
<dbReference type="OMA" id="HPIDYNQ"/>
<sequence length="2008" mass="230186">MSVGLSQVDFDPKAIEDEDEAALDKEDQEREQEIRKLLADELDDDLLDEDNASFSSHDLRSTTNSRASQPLDDSLNLPQDSDSNEMADFPPRRGVYEKPPLMTQKGSNLINQSATSMQTHHGFQYVSYNNQNTGHYQDTRHLMPHPGDPGTVHNPPLNGNNYHGYHDDVEIGSYSPDTNSNEEQYNENGFEYNGHYGADHQGSYHSDPNSFHGDQNSYNQGSYHGDQDNRHDNQGSYHGNQESYHGYQDGYHGSDQNGNHGKQDSYHGDQGSYYGSQGSYHGNDYPFGDESIQFHSYHEDQHAEHSSSSKQGGGEGLHKQDVSQTPSFPGNYRVQYVPGYKPKAAPYQDQVERSGQEDVRKPVPLPGQSGPNTVWRDMRQQTDKDSPPAPTNPSEYGGSQKADTQPSTNAAQLQVLYQARGRKIEELNNKLQKQEEELGRQIRVLNHQLMMVKDEHAGMASSLEQAQQIAQQSKQDISRVEDKLEASQKKISQIQQEKQQTEEMLHTANSTIDSLNEQLSQMTRADALTKAREQHESILNAARKRQEEEILRLKQKLDESRLSLDWKTEESNRLRDEVLEKGDIINRLTKTLDDTQRQCQELVRTGTVAEVTSLRSQLRDALGARATAEKSVSSFKNEVTDLQEQLSVYQNALKYGFGGDAADASKSFSVARNLDAESWATPKPNITNDSQQAVDGLRRELGRSMEMVSAKAERIKKLEAEVADLQSMVEQDRQRAERMEKLALEHEWPCYELTHAPSDGIDAYYELTKDYQHKLDKLTHAEQELEEENKNLRQHMAEANGYGRGKKDQPKVNCPPPTPHPSTRKYGKDNLHPLCAKHMMVKEFDQDKQTSLEKCREACLQLHEDSKARLRTELESEHQKAIKELSDSIEEKNDELIRVKECYIQLREESRTAEQIIRQEMEKEREHLLSKEMSEAVKSLKSTLTARHEKELEAARESWQIQHSQDVENAVKEAIEKAKEQEKQKQVESLQAAVHEAVATAKEEWIHQELAGQVEQRLSEARVRWEAEAAEEVKSRVREALKEEQLTWEEEHREKLRQEVDAAVAETKASVTKIHKEQFQRDLDLALLDARASWQRSAEETSARDIEQEIEVAVTNAVAEARSQWEKEAEINKGVTSRTTLAKEKLQWRAEEAAERQRAIEAAVALAEVDWLEEEQRKISTAVDEALRAARDTWDDEKQRDIARAVADARQEWASTQEQEVTRALETAHSELVDEFDQRTREAVEMAVMQAKALWQRNHDNNNNNHEKEQNIESIKDKLWAEFEEAKEDSVREALDSEREKWRKEYEKTTQDEINKTISYLEDQYTRGLEEFKHKELREALAQARADWEKERELEIDELLQSRLESERHNWSAARDQATQIEIDRALVTAREAWAANYHDEMEERVSSEVSRVREEVASHAEMDKEKAVNEAIKDVTRKLELEKKKLREELKRIKATQSPEKKVKRWEEECKVLRNEHENELQRVREESVRDAQEDAERELEQRLPGILQEAKQQWEEELEEERVQLEEQHQKKIASLLEKAKQEHTKEREQAVQAACERAVKQQQQLWMNERKKTQSSLDRIKQEMTRVQQKHVNTIEALKREHAEEISRIRDEASRQVSILSDAPQTPRGQESTSDTSFGSLDQLTAARGLHELRHQYLDTVAKIRDDVLDHVKQTKISAAKKIRAEVTKERHSTAKKLRKYYIQCLKQLLEEDKAASDSDQPITSVQDKMERMARALEAASPDVPSKGKAVMMDAWHKNPKPLVLMHPSKKMDQWDNYNSIPDPTTQPKILKSPSKKIQIPRTTQSTSKDDPSQTNRLGEYGPHITRPGEYGPDGESDSPRPSPSDKILNDSIMDKYEELDKESKKRIDSIMSKGQPPWDPEHANRVLPEREDNTPVVVTHTKPLSVQRRSVASTISVTSNESDYTELPTVIHSSPTRDSGSLPRARGGQEGRPAATKSALDEIKARVLGKDSVKSPSVKQPVLQGLKARNARCKGYEKNEKFDV</sequence>
<dbReference type="InParanoid" id="A7RPK0"/>
<feature type="compositionally biased region" description="Basic and acidic residues" evidence="2">
    <location>
        <begin position="376"/>
        <end position="386"/>
    </location>
</feature>
<feature type="region of interest" description="Disordered" evidence="2">
    <location>
        <begin position="1615"/>
        <end position="1643"/>
    </location>
</feature>
<feature type="compositionally biased region" description="Basic and acidic residues" evidence="2">
    <location>
        <begin position="296"/>
        <end position="307"/>
    </location>
</feature>
<protein>
    <recommendedName>
        <fullName evidence="3">CEP152 CEP63 binding coiled coil domain-containing protein</fullName>
    </recommendedName>
</protein>
<feature type="compositionally biased region" description="Acidic residues" evidence="2">
    <location>
        <begin position="40"/>
        <end position="51"/>
    </location>
</feature>
<feature type="region of interest" description="Disordered" evidence="2">
    <location>
        <begin position="1"/>
        <end position="96"/>
    </location>
</feature>
<feature type="compositionally biased region" description="Polar residues" evidence="2">
    <location>
        <begin position="1618"/>
        <end position="1643"/>
    </location>
</feature>
<dbReference type="EMBL" id="DS469526">
    <property type="protein sequence ID" value="EDO46525.1"/>
    <property type="molecule type" value="Genomic_DNA"/>
</dbReference>
<dbReference type="PANTHER" id="PTHR10337">
    <property type="entry name" value="SHC TRANSFORMING PROTEIN"/>
    <property type="match status" value="1"/>
</dbReference>
<keyword evidence="1" id="KW-0175">Coiled coil</keyword>
<feature type="coiled-coil region" evidence="1">
    <location>
        <begin position="708"/>
        <end position="742"/>
    </location>
</feature>
<feature type="region of interest" description="Disordered" evidence="2">
    <location>
        <begin position="801"/>
        <end position="829"/>
    </location>
</feature>
<feature type="coiled-coil region" evidence="1">
    <location>
        <begin position="1258"/>
        <end position="1354"/>
    </location>
</feature>
<evidence type="ECO:0000256" key="2">
    <source>
        <dbReference type="SAM" id="MobiDB-lite"/>
    </source>
</evidence>
<accession>A7RPK0</accession>
<gene>
    <name evidence="4" type="ORF">NEMVEDRAFT_v1g200188</name>
</gene>
<dbReference type="InterPro" id="IPR057659">
    <property type="entry name" value="CEP152_CC"/>
</dbReference>
<feature type="compositionally biased region" description="Basic and acidic residues" evidence="2">
    <location>
        <begin position="1883"/>
        <end position="1897"/>
    </location>
</feature>
<feature type="compositionally biased region" description="Basic and acidic residues" evidence="2">
    <location>
        <begin position="22"/>
        <end position="39"/>
    </location>
</feature>
<reference evidence="4 5" key="1">
    <citation type="journal article" date="2007" name="Science">
        <title>Sea anemone genome reveals ancestral eumetazoan gene repertoire and genomic organization.</title>
        <authorList>
            <person name="Putnam N.H."/>
            <person name="Srivastava M."/>
            <person name="Hellsten U."/>
            <person name="Dirks B."/>
            <person name="Chapman J."/>
            <person name="Salamov A."/>
            <person name="Terry A."/>
            <person name="Shapiro H."/>
            <person name="Lindquist E."/>
            <person name="Kapitonov V.V."/>
            <person name="Jurka J."/>
            <person name="Genikhovich G."/>
            <person name="Grigoriev I.V."/>
            <person name="Lucas S.M."/>
            <person name="Steele R.E."/>
            <person name="Finnerty J.R."/>
            <person name="Technau U."/>
            <person name="Martindale M.Q."/>
            <person name="Rokhsar D.S."/>
        </authorList>
    </citation>
    <scope>NUCLEOTIDE SEQUENCE [LARGE SCALE GENOMIC DNA]</scope>
    <source>
        <strain evidence="5">CH2 X CH6</strain>
    </source>
</reference>
<dbReference type="eggNOG" id="ENOG502QT0E">
    <property type="taxonomic scope" value="Eukaryota"/>
</dbReference>
<evidence type="ECO:0000256" key="1">
    <source>
        <dbReference type="SAM" id="Coils"/>
    </source>
</evidence>
<name>A7RPK0_NEMVE</name>
<feature type="region of interest" description="Disordered" evidence="2">
    <location>
        <begin position="1778"/>
        <end position="1966"/>
    </location>
</feature>
<feature type="coiled-coil region" evidence="1">
    <location>
        <begin position="417"/>
        <end position="652"/>
    </location>
</feature>
<feature type="compositionally biased region" description="Polar residues" evidence="2">
    <location>
        <begin position="1779"/>
        <end position="1791"/>
    </location>
</feature>
<feature type="compositionally biased region" description="Polar residues" evidence="2">
    <location>
        <begin position="1804"/>
        <end position="1820"/>
    </location>
</feature>
<feature type="compositionally biased region" description="Polar residues" evidence="2">
    <location>
        <begin position="234"/>
        <end position="243"/>
    </location>
</feature>
<feature type="compositionally biased region" description="Polar residues" evidence="2">
    <location>
        <begin position="203"/>
        <end position="222"/>
    </location>
</feature>
<dbReference type="Proteomes" id="UP000001593">
    <property type="component" value="Unassembled WGS sequence"/>
</dbReference>
<keyword evidence="5" id="KW-1185">Reference proteome</keyword>
<dbReference type="PhylomeDB" id="A7RPK0"/>
<feature type="compositionally biased region" description="Low complexity" evidence="2">
    <location>
        <begin position="268"/>
        <end position="282"/>
    </location>
</feature>
<feature type="coiled-coil region" evidence="1">
    <location>
        <begin position="964"/>
        <end position="991"/>
    </location>
</feature>
<feature type="compositionally biased region" description="Basic and acidic residues" evidence="2">
    <location>
        <begin position="1856"/>
        <end position="1872"/>
    </location>
</feature>
<dbReference type="InterPro" id="IPR051235">
    <property type="entry name" value="CEP152/SHC-Transforming"/>
</dbReference>
<feature type="domain" description="CEP152 CEP63 binding coiled coil" evidence="3">
    <location>
        <begin position="1653"/>
        <end position="1703"/>
    </location>
</feature>
<evidence type="ECO:0000259" key="3">
    <source>
        <dbReference type="Pfam" id="PF25770"/>
    </source>
</evidence>
<evidence type="ECO:0000313" key="5">
    <source>
        <dbReference type="Proteomes" id="UP000001593"/>
    </source>
</evidence>
<dbReference type="Pfam" id="PF25770">
    <property type="entry name" value="CC_CEP63-bind_CEP152"/>
    <property type="match status" value="1"/>
</dbReference>
<dbReference type="GO" id="GO:0005813">
    <property type="term" value="C:centrosome"/>
    <property type="evidence" value="ECO:0000318"/>
    <property type="project" value="GO_Central"/>
</dbReference>
<feature type="coiled-coil region" evidence="1">
    <location>
        <begin position="1430"/>
        <end position="1615"/>
    </location>
</feature>
<feature type="compositionally biased region" description="Polar residues" evidence="2">
    <location>
        <begin position="175"/>
        <end position="187"/>
    </location>
</feature>
<feature type="region of interest" description="Disordered" evidence="2">
    <location>
        <begin position="146"/>
        <end position="408"/>
    </location>
</feature>
<feature type="compositionally biased region" description="Basic and acidic residues" evidence="2">
    <location>
        <begin position="350"/>
        <end position="361"/>
    </location>
</feature>
<dbReference type="HOGENOM" id="CLU_233781_0_0_1"/>
<organism evidence="4 5">
    <name type="scientific">Nematostella vectensis</name>
    <name type="common">Starlet sea anemone</name>
    <dbReference type="NCBI Taxonomy" id="45351"/>
    <lineage>
        <taxon>Eukaryota</taxon>
        <taxon>Metazoa</taxon>
        <taxon>Cnidaria</taxon>
        <taxon>Anthozoa</taxon>
        <taxon>Hexacorallia</taxon>
        <taxon>Actiniaria</taxon>
        <taxon>Edwardsiidae</taxon>
        <taxon>Nematostella</taxon>
    </lineage>
</organism>
<dbReference type="PANTHER" id="PTHR10337:SF6">
    <property type="entry name" value="CENTROSOMAL PROTEIN OF 152 KDA"/>
    <property type="match status" value="1"/>
</dbReference>
<evidence type="ECO:0000313" key="4">
    <source>
        <dbReference type="EMBL" id="EDO46525.1"/>
    </source>
</evidence>
<feature type="compositionally biased region" description="Polar residues" evidence="2">
    <location>
        <begin position="52"/>
        <end position="68"/>
    </location>
</feature>
<proteinExistence type="predicted"/>
<dbReference type="STRING" id="45351.A7RPK0"/>
<dbReference type="GO" id="GO:0007099">
    <property type="term" value="P:centriole replication"/>
    <property type="evidence" value="ECO:0000318"/>
    <property type="project" value="GO_Central"/>
</dbReference>